<evidence type="ECO:0000256" key="3">
    <source>
        <dbReference type="ARBA" id="ARBA00023163"/>
    </source>
</evidence>
<keyword evidence="1" id="KW-0805">Transcription regulation</keyword>
<sequence length="231" mass="25530">MPLYLQLATQIEKAIQAGELPPGSRLENELDLAGRLKLSRPTVRQGIQELVDKGMLVRKRGVGTQVVQAPVNRQVALTSLYDDLRGAGKAPRTEIIEYRIGRPDSEAVDRLQLGPGEQVLELLRVRYADDEPLAVMRNTLPERIAPRREALASNGLYASLREQGVVSVLAHERIGATVADAEHAELLDEEQGAALLTMERKSFANDGSVVEFGYHVYRASRYSFEVTLVDS</sequence>
<dbReference type="CDD" id="cd07377">
    <property type="entry name" value="WHTH_GntR"/>
    <property type="match status" value="1"/>
</dbReference>
<keyword evidence="6" id="KW-1185">Reference proteome</keyword>
<protein>
    <submittedName>
        <fullName evidence="5">GntR family transcriptional regulator</fullName>
    </submittedName>
</protein>
<dbReference type="Gene3D" id="1.10.10.10">
    <property type="entry name" value="Winged helix-like DNA-binding domain superfamily/Winged helix DNA-binding domain"/>
    <property type="match status" value="1"/>
</dbReference>
<keyword evidence="2" id="KW-0238">DNA-binding</keyword>
<dbReference type="PANTHER" id="PTHR44846:SF17">
    <property type="entry name" value="GNTR-FAMILY TRANSCRIPTIONAL REGULATOR"/>
    <property type="match status" value="1"/>
</dbReference>
<comment type="caution">
    <text evidence="5">The sequence shown here is derived from an EMBL/GenBank/DDBJ whole genome shotgun (WGS) entry which is preliminary data.</text>
</comment>
<dbReference type="InterPro" id="IPR011663">
    <property type="entry name" value="UTRA"/>
</dbReference>
<dbReference type="GeneID" id="95327952"/>
<dbReference type="Proteomes" id="UP000218598">
    <property type="component" value="Unassembled WGS sequence"/>
</dbReference>
<dbReference type="InterPro" id="IPR036390">
    <property type="entry name" value="WH_DNA-bd_sf"/>
</dbReference>
<dbReference type="InterPro" id="IPR000524">
    <property type="entry name" value="Tscrpt_reg_HTH_GntR"/>
</dbReference>
<dbReference type="Pfam" id="PF07702">
    <property type="entry name" value="UTRA"/>
    <property type="match status" value="1"/>
</dbReference>
<proteinExistence type="predicted"/>
<dbReference type="PROSITE" id="PS50949">
    <property type="entry name" value="HTH_GNTR"/>
    <property type="match status" value="1"/>
</dbReference>
<dbReference type="SMART" id="SM00345">
    <property type="entry name" value="HTH_GNTR"/>
    <property type="match status" value="1"/>
</dbReference>
<organism evidence="5 6">
    <name type="scientific">Brachybacterium alimentarium</name>
    <dbReference type="NCBI Taxonomy" id="47845"/>
    <lineage>
        <taxon>Bacteria</taxon>
        <taxon>Bacillati</taxon>
        <taxon>Actinomycetota</taxon>
        <taxon>Actinomycetes</taxon>
        <taxon>Micrococcales</taxon>
        <taxon>Dermabacteraceae</taxon>
        <taxon>Brachybacterium</taxon>
    </lineage>
</organism>
<name>A0A2A3YFI8_9MICO</name>
<dbReference type="GO" id="GO:0003677">
    <property type="term" value="F:DNA binding"/>
    <property type="evidence" value="ECO:0007669"/>
    <property type="project" value="UniProtKB-KW"/>
</dbReference>
<dbReference type="SUPFAM" id="SSF46785">
    <property type="entry name" value="Winged helix' DNA-binding domain"/>
    <property type="match status" value="1"/>
</dbReference>
<dbReference type="InterPro" id="IPR036388">
    <property type="entry name" value="WH-like_DNA-bd_sf"/>
</dbReference>
<dbReference type="GO" id="GO:0045892">
    <property type="term" value="P:negative regulation of DNA-templated transcription"/>
    <property type="evidence" value="ECO:0007669"/>
    <property type="project" value="TreeGrafter"/>
</dbReference>
<dbReference type="Gene3D" id="3.40.1410.10">
    <property type="entry name" value="Chorismate lyase-like"/>
    <property type="match status" value="1"/>
</dbReference>
<evidence type="ECO:0000259" key="4">
    <source>
        <dbReference type="PROSITE" id="PS50949"/>
    </source>
</evidence>
<dbReference type="OrthoDB" id="3194402at2"/>
<feature type="domain" description="HTH gntR-type" evidence="4">
    <location>
        <begin position="1"/>
        <end position="69"/>
    </location>
</feature>
<dbReference type="SMART" id="SM00866">
    <property type="entry name" value="UTRA"/>
    <property type="match status" value="1"/>
</dbReference>
<keyword evidence="3" id="KW-0804">Transcription</keyword>
<reference evidence="5 6" key="1">
    <citation type="journal article" date="2017" name="Elife">
        <title>Extensive horizontal gene transfer in cheese-associated bacteria.</title>
        <authorList>
            <person name="Bonham K.S."/>
            <person name="Wolfe B.E."/>
            <person name="Dutton R.J."/>
        </authorList>
    </citation>
    <scope>NUCLEOTIDE SEQUENCE [LARGE SCALE GENOMIC DNA]</scope>
    <source>
        <strain evidence="5 6">341_9</strain>
    </source>
</reference>
<dbReference type="AlphaFoldDB" id="A0A2A3YFI8"/>
<dbReference type="InterPro" id="IPR028978">
    <property type="entry name" value="Chorismate_lyase_/UTRA_dom_sf"/>
</dbReference>
<evidence type="ECO:0000313" key="5">
    <source>
        <dbReference type="EMBL" id="PCC38028.1"/>
    </source>
</evidence>
<dbReference type="PANTHER" id="PTHR44846">
    <property type="entry name" value="MANNOSYL-D-GLYCERATE TRANSPORT/METABOLISM SYSTEM REPRESSOR MNGR-RELATED"/>
    <property type="match status" value="1"/>
</dbReference>
<evidence type="ECO:0000256" key="2">
    <source>
        <dbReference type="ARBA" id="ARBA00023125"/>
    </source>
</evidence>
<evidence type="ECO:0000256" key="1">
    <source>
        <dbReference type="ARBA" id="ARBA00023015"/>
    </source>
</evidence>
<dbReference type="SUPFAM" id="SSF64288">
    <property type="entry name" value="Chorismate lyase-like"/>
    <property type="match status" value="1"/>
</dbReference>
<dbReference type="RefSeq" id="WP_096165809.1">
    <property type="nucleotide sequence ID" value="NZ_BAAAIQ010000002.1"/>
</dbReference>
<gene>
    <name evidence="5" type="ORF">CIK66_16590</name>
</gene>
<dbReference type="GO" id="GO:0003700">
    <property type="term" value="F:DNA-binding transcription factor activity"/>
    <property type="evidence" value="ECO:0007669"/>
    <property type="project" value="InterPro"/>
</dbReference>
<evidence type="ECO:0000313" key="6">
    <source>
        <dbReference type="Proteomes" id="UP000218598"/>
    </source>
</evidence>
<dbReference type="EMBL" id="NRGR01000029">
    <property type="protein sequence ID" value="PCC38028.1"/>
    <property type="molecule type" value="Genomic_DNA"/>
</dbReference>
<dbReference type="Pfam" id="PF00392">
    <property type="entry name" value="GntR"/>
    <property type="match status" value="1"/>
</dbReference>
<dbReference type="InterPro" id="IPR050679">
    <property type="entry name" value="Bact_HTH_transcr_reg"/>
</dbReference>
<accession>A0A2A3YFI8</accession>